<name>A0ABW8KUM6_9GAMM</name>
<dbReference type="EMBL" id="JBJDOT010000002">
    <property type="protein sequence ID" value="MFK3862600.1"/>
    <property type="molecule type" value="Genomic_DNA"/>
</dbReference>
<sequence length="77" mass="8486">MNISNLINRVGDENVMYQSVQGSLVGVKDKKREGDTEVTIATTQINANDVACNTGKVGIIVWINRDSYEKALNKSEQ</sequence>
<reference evidence="1 2" key="1">
    <citation type="submission" date="2024-11" db="EMBL/GenBank/DDBJ databases">
        <title>The Natural Products Discovery Center: Release of the First 8490 Sequenced Strains for Exploring Actinobacteria Biosynthetic Diversity.</title>
        <authorList>
            <person name="Kalkreuter E."/>
            <person name="Kautsar S.A."/>
            <person name="Yang D."/>
            <person name="Bader C.D."/>
            <person name="Teijaro C.N."/>
            <person name="Fluegel L."/>
            <person name="Davis C.M."/>
            <person name="Simpson J.R."/>
            <person name="Lauterbach L."/>
            <person name="Steele A.D."/>
            <person name="Gui C."/>
            <person name="Meng S."/>
            <person name="Li G."/>
            <person name="Viehrig K."/>
            <person name="Ye F."/>
            <person name="Su P."/>
            <person name="Kiefer A.F."/>
            <person name="Nichols A."/>
            <person name="Cepeda A.J."/>
            <person name="Yan W."/>
            <person name="Fan B."/>
            <person name="Jiang Y."/>
            <person name="Adhikari A."/>
            <person name="Zheng C.-J."/>
            <person name="Schuster L."/>
            <person name="Cowan T.M."/>
            <person name="Smanski M.J."/>
            <person name="Chevrette M.G."/>
            <person name="De Carvalho L.P.S."/>
            <person name="Shen B."/>
        </authorList>
    </citation>
    <scope>NUCLEOTIDE SEQUENCE [LARGE SCALE GENOMIC DNA]</scope>
    <source>
        <strain evidence="1 2">NPDC078403</strain>
    </source>
</reference>
<protein>
    <submittedName>
        <fullName evidence="1">Uncharacterized protein</fullName>
    </submittedName>
</protein>
<gene>
    <name evidence="1" type="ORF">ACI2JU_01795</name>
</gene>
<comment type="caution">
    <text evidence="1">The sequence shown here is derived from an EMBL/GenBank/DDBJ whole genome shotgun (WGS) entry which is preliminary data.</text>
</comment>
<proteinExistence type="predicted"/>
<keyword evidence="2" id="KW-1185">Reference proteome</keyword>
<accession>A0ABW8KUM6</accession>
<evidence type="ECO:0000313" key="2">
    <source>
        <dbReference type="Proteomes" id="UP001620262"/>
    </source>
</evidence>
<organism evidence="1 2">
    <name type="scientific">Pseudoalteromonas rhizosphaerae</name>
    <dbReference type="NCBI Taxonomy" id="2518973"/>
    <lineage>
        <taxon>Bacteria</taxon>
        <taxon>Pseudomonadati</taxon>
        <taxon>Pseudomonadota</taxon>
        <taxon>Gammaproteobacteria</taxon>
        <taxon>Alteromonadales</taxon>
        <taxon>Pseudoalteromonadaceae</taxon>
        <taxon>Pseudoalteromonas</taxon>
    </lineage>
</organism>
<evidence type="ECO:0000313" key="1">
    <source>
        <dbReference type="EMBL" id="MFK3862600.1"/>
    </source>
</evidence>
<dbReference type="RefSeq" id="WP_404674567.1">
    <property type="nucleotide sequence ID" value="NZ_JBJDOT010000002.1"/>
</dbReference>
<dbReference type="Proteomes" id="UP001620262">
    <property type="component" value="Unassembled WGS sequence"/>
</dbReference>